<dbReference type="KEGG" id="salx:SALLE_v1c11080"/>
<accession>A0A345Z599</accession>
<protein>
    <recommendedName>
        <fullName evidence="4">PD-(D/E)XK motif protein</fullName>
    </recommendedName>
</protein>
<name>A0A345Z599_9MOLU</name>
<dbReference type="Pfam" id="PF14390">
    <property type="entry name" value="DUF4420"/>
    <property type="match status" value="1"/>
</dbReference>
<evidence type="ECO:0000313" key="2">
    <source>
        <dbReference type="EMBL" id="AXK51778.1"/>
    </source>
</evidence>
<organism evidence="2 3">
    <name type="scientific">Spiroplasma alleghenense</name>
    <dbReference type="NCBI Taxonomy" id="216931"/>
    <lineage>
        <taxon>Bacteria</taxon>
        <taxon>Bacillati</taxon>
        <taxon>Mycoplasmatota</taxon>
        <taxon>Mollicutes</taxon>
        <taxon>Entomoplasmatales</taxon>
        <taxon>Spiroplasmataceae</taxon>
        <taxon>Spiroplasma</taxon>
    </lineage>
</organism>
<keyword evidence="1" id="KW-0175">Coiled coil</keyword>
<evidence type="ECO:0000256" key="1">
    <source>
        <dbReference type="SAM" id="Coils"/>
    </source>
</evidence>
<feature type="coiled-coil region" evidence="1">
    <location>
        <begin position="209"/>
        <end position="236"/>
    </location>
</feature>
<dbReference type="Proteomes" id="UP000254792">
    <property type="component" value="Chromosome"/>
</dbReference>
<dbReference type="RefSeq" id="WP_115558662.1">
    <property type="nucleotide sequence ID" value="NZ_CP031376.1"/>
</dbReference>
<proteinExistence type="predicted"/>
<evidence type="ECO:0000313" key="3">
    <source>
        <dbReference type="Proteomes" id="UP000254792"/>
    </source>
</evidence>
<evidence type="ECO:0008006" key="4">
    <source>
        <dbReference type="Google" id="ProtNLM"/>
    </source>
</evidence>
<dbReference type="AlphaFoldDB" id="A0A345Z599"/>
<dbReference type="OrthoDB" id="389274at2"/>
<sequence length="295" mass="34469">MKKSNGKINLYWDMIDGKDFIFHSTEEQININQSVIKHKHFDYSANINFEIGLDKNGVKNNGEVIMFKDSYRKINDSDIEFIFELIEREFGLGSKTIFSVIKKIDFLFKSIRSDLTPEKIFGIMGELAFIIECEKNNFMVADFFHNDDSMPFDFYIKRNDLYLEVKSAIGDNKKYICSHKQVSFERDKTVLITANLIRDDNGSDLLDLLNMIKSDNEFLEIEILKLKEKIQKDKEILKHKINLGKTNFRWYEGSSLPFLKISDEGFSDRISDIKYKIDLSDIKSKDIAELISLIK</sequence>
<keyword evidence="3" id="KW-1185">Reference proteome</keyword>
<dbReference type="EMBL" id="CP031376">
    <property type="protein sequence ID" value="AXK51778.1"/>
    <property type="molecule type" value="Genomic_DNA"/>
</dbReference>
<dbReference type="InterPro" id="IPR025534">
    <property type="entry name" value="DUF4420"/>
</dbReference>
<gene>
    <name evidence="2" type="ORF">SALLE_v1c11080</name>
</gene>
<reference evidence="2 3" key="1">
    <citation type="submission" date="2018-07" db="EMBL/GenBank/DDBJ databases">
        <title>Complete genome sequence of Spiroplasma alleghenense PLHS-1 (ATCC 51752).</title>
        <authorList>
            <person name="Chou L."/>
            <person name="Lee T.-Y."/>
            <person name="Tsai Y.-M."/>
            <person name="Kuo C.-H."/>
        </authorList>
    </citation>
    <scope>NUCLEOTIDE SEQUENCE [LARGE SCALE GENOMIC DNA]</scope>
    <source>
        <strain evidence="2 3">PLHS-1</strain>
    </source>
</reference>